<evidence type="ECO:0000259" key="23">
    <source>
        <dbReference type="PROSITE" id="PS50011"/>
    </source>
</evidence>
<dbReference type="InterPro" id="IPR036181">
    <property type="entry name" value="MIT_dom_sf"/>
</dbReference>
<keyword evidence="6" id="KW-0723">Serine/threonine-protein kinase</keyword>
<gene>
    <name evidence="25" type="primary">RPS6KC1</name>
</gene>
<dbReference type="CDD" id="cd07287">
    <property type="entry name" value="PX_RPK118_like"/>
    <property type="match status" value="1"/>
</dbReference>
<feature type="compositionally biased region" description="Low complexity" evidence="22">
    <location>
        <begin position="417"/>
        <end position="427"/>
    </location>
</feature>
<evidence type="ECO:0000256" key="7">
    <source>
        <dbReference type="ARBA" id="ARBA00022553"/>
    </source>
</evidence>
<keyword evidence="14" id="KW-0446">Lipid-binding</keyword>
<dbReference type="CTD" id="26750"/>
<dbReference type="InterPro" id="IPR001683">
    <property type="entry name" value="PX_dom"/>
</dbReference>
<evidence type="ECO:0000256" key="5">
    <source>
        <dbReference type="ARBA" id="ARBA00022490"/>
    </source>
</evidence>
<evidence type="ECO:0000256" key="21">
    <source>
        <dbReference type="ARBA" id="ARBA00076910"/>
    </source>
</evidence>
<evidence type="ECO:0000256" key="2">
    <source>
        <dbReference type="ARBA" id="ARBA00004412"/>
    </source>
</evidence>
<dbReference type="FunFam" id="1.20.58.80:FF:000005">
    <property type="entry name" value="ribosomal protein S6 kinase delta-1 isoform X1"/>
    <property type="match status" value="1"/>
</dbReference>
<feature type="compositionally biased region" description="Basic and acidic residues" evidence="22">
    <location>
        <begin position="212"/>
        <end position="223"/>
    </location>
</feature>
<evidence type="ECO:0000256" key="12">
    <source>
        <dbReference type="ARBA" id="ARBA00022777"/>
    </source>
</evidence>
<reference evidence="25" key="3">
    <citation type="submission" date="2025-09" db="UniProtKB">
        <authorList>
            <consortium name="Ensembl"/>
        </authorList>
    </citation>
    <scope>IDENTIFICATION</scope>
</reference>
<evidence type="ECO:0000256" key="20">
    <source>
        <dbReference type="ARBA" id="ARBA00072129"/>
    </source>
</evidence>
<dbReference type="GO" id="GO:0016020">
    <property type="term" value="C:membrane"/>
    <property type="evidence" value="ECO:0007669"/>
    <property type="project" value="UniProtKB-SubCell"/>
</dbReference>
<reference evidence="25" key="2">
    <citation type="submission" date="2025-08" db="UniProtKB">
        <authorList>
            <consortium name="Ensembl"/>
        </authorList>
    </citation>
    <scope>IDENTIFICATION</scope>
</reference>
<dbReference type="InterPro" id="IPR011009">
    <property type="entry name" value="Kinase-like_dom_sf"/>
</dbReference>
<dbReference type="GeneID" id="101014069"/>
<evidence type="ECO:0000256" key="3">
    <source>
        <dbReference type="ARBA" id="ARBA00004496"/>
    </source>
</evidence>
<dbReference type="CDD" id="cd02677">
    <property type="entry name" value="MIT_SNX15"/>
    <property type="match status" value="1"/>
</dbReference>
<feature type="region of interest" description="Disordered" evidence="22">
    <location>
        <begin position="540"/>
        <end position="565"/>
    </location>
</feature>
<dbReference type="InterPro" id="IPR036871">
    <property type="entry name" value="PX_dom_sf"/>
</dbReference>
<evidence type="ECO:0000256" key="22">
    <source>
        <dbReference type="SAM" id="MobiDB-lite"/>
    </source>
</evidence>
<dbReference type="Gene3D" id="3.30.1520.10">
    <property type="entry name" value="Phox-like domain"/>
    <property type="match status" value="1"/>
</dbReference>
<evidence type="ECO:0000256" key="8">
    <source>
        <dbReference type="ARBA" id="ARBA00022679"/>
    </source>
</evidence>
<keyword evidence="13" id="KW-0067">ATP-binding</keyword>
<dbReference type="FunFam" id="1.10.510.10:FF:000221">
    <property type="entry name" value="ribosomal protein S6 kinase delta-1 isoform X1"/>
    <property type="match status" value="1"/>
</dbReference>
<keyword evidence="10" id="KW-0547">Nucleotide-binding</keyword>
<keyword evidence="15" id="KW-0472">Membrane</keyword>
<evidence type="ECO:0000313" key="25">
    <source>
        <dbReference type="Ensembl" id="ENSPANP00000030121.2"/>
    </source>
</evidence>
<keyword evidence="5" id="KW-0963">Cytoplasm</keyword>
<keyword evidence="8" id="KW-0808">Transferase</keyword>
<dbReference type="Proteomes" id="UP000028761">
    <property type="component" value="Chromosome 1"/>
</dbReference>
<evidence type="ECO:0000256" key="1">
    <source>
        <dbReference type="ARBA" id="ARBA00004370"/>
    </source>
</evidence>
<dbReference type="GO" id="GO:0005524">
    <property type="term" value="F:ATP binding"/>
    <property type="evidence" value="ECO:0007669"/>
    <property type="project" value="UniProtKB-KW"/>
</dbReference>
<dbReference type="FunFam" id="3.30.1520.10:FF:000017">
    <property type="entry name" value="ribosomal protein S6 kinase delta-1 isoform X1"/>
    <property type="match status" value="1"/>
</dbReference>
<dbReference type="Pfam" id="PF00069">
    <property type="entry name" value="Pkinase"/>
    <property type="match status" value="1"/>
</dbReference>
<dbReference type="Pfam" id="PF00787">
    <property type="entry name" value="PX"/>
    <property type="match status" value="1"/>
</dbReference>
<proteinExistence type="predicted"/>
<dbReference type="SMART" id="SM00220">
    <property type="entry name" value="S_TKc"/>
    <property type="match status" value="1"/>
</dbReference>
<dbReference type="GO" id="GO:0005769">
    <property type="term" value="C:early endosome"/>
    <property type="evidence" value="ECO:0007669"/>
    <property type="project" value="UniProtKB-SubCell"/>
</dbReference>
<feature type="region of interest" description="Disordered" evidence="22">
    <location>
        <begin position="408"/>
        <end position="478"/>
    </location>
</feature>
<dbReference type="InterPro" id="IPR000719">
    <property type="entry name" value="Prot_kinase_dom"/>
</dbReference>
<evidence type="ECO:0000256" key="18">
    <source>
        <dbReference type="ARBA" id="ARBA00059823"/>
    </source>
</evidence>
<keyword evidence="26" id="KW-1185">Reference proteome</keyword>
<feature type="domain" description="Protein kinase" evidence="23">
    <location>
        <begin position="763"/>
        <end position="1025"/>
    </location>
</feature>
<name>A0A2I3M306_PAPAN</name>
<reference evidence="25" key="1">
    <citation type="submission" date="2012-03" db="EMBL/GenBank/DDBJ databases">
        <title>Whole Genome Assembly of Papio anubis.</title>
        <authorList>
            <person name="Liu Y.L."/>
            <person name="Abraham K.A."/>
            <person name="Akbar H.A."/>
            <person name="Ali S.A."/>
            <person name="Anosike U.A."/>
            <person name="Aqrawi P.A."/>
            <person name="Arias F.A."/>
            <person name="Attaway T.A."/>
            <person name="Awwad R.A."/>
            <person name="Babu C.B."/>
            <person name="Bandaranaike D.B."/>
            <person name="Battles P.B."/>
            <person name="Bell A.B."/>
            <person name="Beltran B.B."/>
            <person name="Berhane-Mersha D.B."/>
            <person name="Bess C.B."/>
            <person name="Bickham C.B."/>
            <person name="Bolden T.B."/>
            <person name="Carter K.C."/>
            <person name="Chau D.C."/>
            <person name="Chavez A.C."/>
            <person name="Clerc-Blankenburg K.C."/>
            <person name="Coyle M.C."/>
            <person name="Dao M.D."/>
            <person name="Davila M.L.D."/>
            <person name="Davy-Carroll L.D."/>
            <person name="Denson S.D."/>
            <person name="Dinh H.D."/>
            <person name="Fernandez S.F."/>
            <person name="Fernando P.F."/>
            <person name="Forbes L.F."/>
            <person name="Francis C.F."/>
            <person name="Francisco L.F."/>
            <person name="Fu Q.F."/>
            <person name="Garcia-Iii R.G."/>
            <person name="Garrett T.G."/>
            <person name="Gross S.G."/>
            <person name="Gubbala S.G."/>
            <person name="Hirani K.H."/>
            <person name="Hogues M.H."/>
            <person name="Hollins B.H."/>
            <person name="Jackson L.J."/>
            <person name="Javaid M.J."/>
            <person name="Jhangiani S.J."/>
            <person name="Johnson A.J."/>
            <person name="Johnson B.J."/>
            <person name="Jones J.J."/>
            <person name="Joshi V.J."/>
            <person name="Kalu J.K."/>
            <person name="Khan N.K."/>
            <person name="Korchina V.K."/>
            <person name="Kovar C.K."/>
            <person name="Lago L.L."/>
            <person name="Lara F.L."/>
            <person name="Le T.-K.L."/>
            <person name="Lee S.L."/>
            <person name="Legall-Iii F.L."/>
            <person name="Lemon S.L."/>
            <person name="Liu J.L."/>
            <person name="Liu Y.-S.L."/>
            <person name="Liyanage D.L."/>
            <person name="Lopez J.L."/>
            <person name="Lorensuhewa L.L."/>
            <person name="Mata R.M."/>
            <person name="Mathew T.M."/>
            <person name="Mercado C.M."/>
            <person name="Mercado I.M."/>
            <person name="Morales K.M."/>
            <person name="Morgan M.M."/>
            <person name="Munidasa M.M."/>
            <person name="Ngo D.N."/>
            <person name="Nguyen L.N."/>
            <person name="Nguyen T.N."/>
            <person name="Nguyen N.N."/>
            <person name="Obregon M.O."/>
            <person name="Okwuonu G.O."/>
            <person name="Ongeri F.O."/>
            <person name="Onwere C.O."/>
            <person name="Osifeso I.O."/>
            <person name="Parra A.P."/>
            <person name="Patil S.P."/>
            <person name="Perez A.P."/>
            <person name="Perez Y.P."/>
            <person name="Pham C.P."/>
            <person name="Pu L.-L.P."/>
            <person name="Puazo M.P."/>
            <person name="Quiroz J.Q."/>
            <person name="Rouhana J.R."/>
            <person name="Ruiz M.R."/>
            <person name="Ruiz S.-J.R."/>
            <person name="Saada N.S."/>
            <person name="Santibanez J.S."/>
            <person name="Scheel M.S."/>
            <person name="Schneider B.S."/>
            <person name="Simmons D.S."/>
            <person name="Sisson I.S."/>
            <person name="Tang L.-Y.T."/>
            <person name="Thornton R.T."/>
            <person name="Tisius J.T."/>
            <person name="Toledanes G.T."/>
            <person name="Trejos Z.T."/>
            <person name="Usmani K.U."/>
            <person name="Varghese R.V."/>
            <person name="Vattathil S.V."/>
            <person name="Vee V.V."/>
            <person name="Walker D.W."/>
            <person name="Weissenberger G.W."/>
            <person name="White C.W."/>
            <person name="Williams A.W."/>
            <person name="Woodworth J.W."/>
            <person name="Wright R.W."/>
            <person name="Zhu Y.Z."/>
            <person name="Han Y.H."/>
            <person name="Newsham I.N."/>
            <person name="Nazareth L.N."/>
            <person name="Worley K.W."/>
            <person name="Muzny D.M."/>
            <person name="Rogers J.R."/>
            <person name="Gibbs R.G."/>
        </authorList>
    </citation>
    <scope>NUCLEOTIDE SEQUENCE [LARGE SCALE GENOMIC DNA]</scope>
</reference>
<feature type="domain" description="PX" evidence="24">
    <location>
        <begin position="8"/>
        <end position="132"/>
    </location>
</feature>
<evidence type="ECO:0000256" key="9">
    <source>
        <dbReference type="ARBA" id="ARBA00022737"/>
    </source>
</evidence>
<dbReference type="InterPro" id="IPR042132">
    <property type="entry name" value="PX_S6K-delta-1"/>
</dbReference>
<dbReference type="CDD" id="cd05576">
    <property type="entry name" value="STKc_RPK118_like"/>
    <property type="match status" value="1"/>
</dbReference>
<evidence type="ECO:0000256" key="6">
    <source>
        <dbReference type="ARBA" id="ARBA00022527"/>
    </source>
</evidence>
<dbReference type="InterPro" id="IPR007330">
    <property type="entry name" value="MIT_dom"/>
</dbReference>
<dbReference type="InterPro" id="IPR035053">
    <property type="entry name" value="STK_RPK118-like"/>
</dbReference>
<dbReference type="Pfam" id="PF04212">
    <property type="entry name" value="MIT"/>
    <property type="match status" value="1"/>
</dbReference>
<evidence type="ECO:0000256" key="14">
    <source>
        <dbReference type="ARBA" id="ARBA00023121"/>
    </source>
</evidence>
<dbReference type="PROSITE" id="PS50011">
    <property type="entry name" value="PROTEIN_KINASE_DOM"/>
    <property type="match status" value="1"/>
</dbReference>
<accession>A0A2I3M306</accession>
<dbReference type="Bgee" id="ENSPANG00000017815">
    <property type="expression patterns" value="Expressed in postnatal subventricular zone and 67 other cell types or tissues"/>
</dbReference>
<dbReference type="GeneTree" id="ENSGT00940000155656"/>
<dbReference type="GO" id="GO:0035091">
    <property type="term" value="F:phosphatidylinositol binding"/>
    <property type="evidence" value="ECO:0007669"/>
    <property type="project" value="InterPro"/>
</dbReference>
<feature type="region of interest" description="Disordered" evidence="22">
    <location>
        <begin position="204"/>
        <end position="228"/>
    </location>
</feature>
<comment type="subunit">
    <text evidence="19">Interacts with SPHK1 and phosphatidylinositol 3-phosphate. Interacts (via PX domain) with PRDX3.</text>
</comment>
<evidence type="ECO:0000259" key="24">
    <source>
        <dbReference type="PROSITE" id="PS50195"/>
    </source>
</evidence>
<dbReference type="SUPFAM" id="SSF116846">
    <property type="entry name" value="MIT domain"/>
    <property type="match status" value="1"/>
</dbReference>
<comment type="catalytic activity">
    <reaction evidence="17">
        <text>L-seryl-[protein] + ATP = O-phospho-L-seryl-[protein] + ADP + H(+)</text>
        <dbReference type="Rhea" id="RHEA:17989"/>
        <dbReference type="Rhea" id="RHEA-COMP:9863"/>
        <dbReference type="Rhea" id="RHEA-COMP:11604"/>
        <dbReference type="ChEBI" id="CHEBI:15378"/>
        <dbReference type="ChEBI" id="CHEBI:29999"/>
        <dbReference type="ChEBI" id="CHEBI:30616"/>
        <dbReference type="ChEBI" id="CHEBI:83421"/>
        <dbReference type="ChEBI" id="CHEBI:456216"/>
        <dbReference type="EC" id="2.7.11.1"/>
    </reaction>
</comment>
<dbReference type="SUPFAM" id="SSF56112">
    <property type="entry name" value="Protein kinase-like (PK-like)"/>
    <property type="match status" value="1"/>
</dbReference>
<evidence type="ECO:0000256" key="16">
    <source>
        <dbReference type="ARBA" id="ARBA00047899"/>
    </source>
</evidence>
<dbReference type="PANTHER" id="PTHR15508:SF2">
    <property type="entry name" value="RIBOSOMAL PROTEIN S6 KINASE DELTA-1"/>
    <property type="match status" value="1"/>
</dbReference>
<dbReference type="PANTHER" id="PTHR15508">
    <property type="entry name" value="RIBOSOMAL PROTEIN S6 KINASE"/>
    <property type="match status" value="1"/>
</dbReference>
<dbReference type="InterPro" id="IPR051866">
    <property type="entry name" value="Intracell_Sig-Traffick_Protein"/>
</dbReference>
<evidence type="ECO:0000256" key="15">
    <source>
        <dbReference type="ARBA" id="ARBA00023136"/>
    </source>
</evidence>
<feature type="compositionally biased region" description="Low complexity" evidence="22">
    <location>
        <begin position="551"/>
        <end position="562"/>
    </location>
</feature>
<dbReference type="Gene3D" id="1.20.58.80">
    <property type="entry name" value="Phosphotransferase system, lactose/cellobiose-type IIA subunit"/>
    <property type="match status" value="1"/>
</dbReference>
<evidence type="ECO:0000256" key="17">
    <source>
        <dbReference type="ARBA" id="ARBA00048679"/>
    </source>
</evidence>
<protein>
    <recommendedName>
        <fullName evidence="20">Ribosomal protein S6 kinase delta-1</fullName>
        <ecNumber evidence="4">2.7.11.1</ecNumber>
    </recommendedName>
    <alternativeName>
        <fullName evidence="21">52 kDa ribosomal protein S6 kinase</fullName>
    </alternativeName>
</protein>
<sequence length="1035" mass="115508">MTSYRERSADLARFYTVTEPQRHPRGYTVYKVTARVVSRRNPEDVQEIIVWKRYSDFKKLHKELWQIHKNLFRHSELFPPFAKGIVFGRFDETVIEERRQCAEDLLQFSANIPALYNSKQLEDFFKGGIINDSSELIGPAEAHSDSLIDTFPECSTEGFSSDSDLISLTVDVDSLAELDDGMASNQNSPIRTFGLNLSSDSSALGAVASDSEQSKTEEERESRSLFPGSLKPRLGKRDYLEKAGELIKLALKKEEEDDYEAASDFYRKGVDLLLEGVQGESSPTRREAVKRRTAEYLMRAESISGLYGKFQLDDVSQVLLVMDTRTEQTFILKGLRKSSEYSRNRKTIIPRCVPNMVCLHKYIISEESVFLVLQHAEGGKLWSYISKFLNRSPEESFDIKEVKKSTLAKVHLQQPTSSPQDSSSFESRGSDGGSVLRALPLKSSLTPSSQDDSNQEDDGQDSSPKWPDSGSSSEEECTTSYLTLCNEYGQEKIEPGSLNEEPFMKTEGNGVDTKAIQSFPTHLADDSDSPSTQLRAHELKFFPNDDPEAVSSPRTSDSLSRSKNSPMEFFRIDSKDSASELLGLDFGEKLYSLKSEPLKPFFTLPDGDSASRSFNTSESKIEFKAQDTISRGSDDSVPVISFKDAAFDDVSGTDEGRPDLLVNLPGELEPTREAAAMGPTKFTQTNIGIIENKLLEAPDVLCLRLSTEQCQAHEEKGMEELSDPSGPKSRRMTEKHYAQDDPRMLFVAAVDHSSSGDMSLLPSSDPRFQGLGVVESAVTANNTEESLFHICSPLSGANEYIASTDTLKTEEVLLFTDQTDDLAKEEPTSLFQRDSETKGESGLALEGDKEIHQIFEDLDKKLALTSRFYIPEGCIQRWAAEMVVALDALHREGIVCRDLNPNNILLNDRGHIQLTYFSRWSEVEDSCDSDAIERMYCAPEVGAITEETEACDWWSLGAVLFELLTGKTLVECHPAGINTHTTLNMPECVSEEARSLIQQLLQFNPLERLGAGVAGVEDIKSHPFFTPVDWAELMR</sequence>
<keyword evidence="12" id="KW-0418">Kinase</keyword>
<feature type="compositionally biased region" description="Low complexity" evidence="22">
    <location>
        <begin position="461"/>
        <end position="472"/>
    </location>
</feature>
<feature type="compositionally biased region" description="Polar residues" evidence="22">
    <location>
        <begin position="443"/>
        <end position="452"/>
    </location>
</feature>
<dbReference type="RefSeq" id="XP_009197307.2">
    <property type="nucleotide sequence ID" value="XM_009199043.3"/>
</dbReference>
<comment type="subcellular location">
    <subcellularLocation>
        <location evidence="3">Cytoplasm</location>
    </subcellularLocation>
    <subcellularLocation>
        <location evidence="2">Early endosome</location>
    </subcellularLocation>
    <subcellularLocation>
        <location evidence="1">Membrane</location>
    </subcellularLocation>
</comment>
<dbReference type="SUPFAM" id="SSF64268">
    <property type="entry name" value="PX domain"/>
    <property type="match status" value="1"/>
</dbReference>
<dbReference type="Gene3D" id="1.10.510.10">
    <property type="entry name" value="Transferase(Phosphotransferase) domain 1"/>
    <property type="match status" value="1"/>
</dbReference>
<evidence type="ECO:0000256" key="4">
    <source>
        <dbReference type="ARBA" id="ARBA00012513"/>
    </source>
</evidence>
<evidence type="ECO:0000256" key="19">
    <source>
        <dbReference type="ARBA" id="ARBA00063911"/>
    </source>
</evidence>
<dbReference type="Ensembl" id="ENSPANT00000050279.2">
    <property type="protein sequence ID" value="ENSPANP00000030121.2"/>
    <property type="gene ID" value="ENSPANG00000017815.3"/>
</dbReference>
<dbReference type="PROSITE" id="PS50195">
    <property type="entry name" value="PX"/>
    <property type="match status" value="1"/>
</dbReference>
<keyword evidence="7" id="KW-0597">Phosphoprotein</keyword>
<keyword evidence="11" id="KW-0967">Endosome</keyword>
<dbReference type="SMART" id="SM00745">
    <property type="entry name" value="MIT"/>
    <property type="match status" value="1"/>
</dbReference>
<dbReference type="SMART" id="SM00312">
    <property type="entry name" value="PX"/>
    <property type="match status" value="1"/>
</dbReference>
<evidence type="ECO:0000313" key="26">
    <source>
        <dbReference type="Proteomes" id="UP000028761"/>
    </source>
</evidence>
<organism evidence="25 26">
    <name type="scientific">Papio anubis</name>
    <name type="common">Olive baboon</name>
    <dbReference type="NCBI Taxonomy" id="9555"/>
    <lineage>
        <taxon>Eukaryota</taxon>
        <taxon>Metazoa</taxon>
        <taxon>Chordata</taxon>
        <taxon>Craniata</taxon>
        <taxon>Vertebrata</taxon>
        <taxon>Euteleostomi</taxon>
        <taxon>Mammalia</taxon>
        <taxon>Eutheria</taxon>
        <taxon>Euarchontoglires</taxon>
        <taxon>Primates</taxon>
        <taxon>Haplorrhini</taxon>
        <taxon>Catarrhini</taxon>
        <taxon>Cercopithecidae</taxon>
        <taxon>Cercopithecinae</taxon>
        <taxon>Papio</taxon>
    </lineage>
</organism>
<evidence type="ECO:0000256" key="10">
    <source>
        <dbReference type="ARBA" id="ARBA00022741"/>
    </source>
</evidence>
<keyword evidence="9" id="KW-0677">Repeat</keyword>
<comment type="function">
    <text evidence="18">May be involved in transmitting sphingosine-1 phosphate (SPP)-mediated signaling into the cell. Plays a role in the recruitment of PRDX3 to early endosomes.</text>
</comment>
<evidence type="ECO:0000256" key="13">
    <source>
        <dbReference type="ARBA" id="ARBA00022840"/>
    </source>
</evidence>
<dbReference type="EC" id="2.7.11.1" evidence="4"/>
<comment type="catalytic activity">
    <reaction evidence="16">
        <text>L-threonyl-[protein] + ATP = O-phospho-L-threonyl-[protein] + ADP + H(+)</text>
        <dbReference type="Rhea" id="RHEA:46608"/>
        <dbReference type="Rhea" id="RHEA-COMP:11060"/>
        <dbReference type="Rhea" id="RHEA-COMP:11605"/>
        <dbReference type="ChEBI" id="CHEBI:15378"/>
        <dbReference type="ChEBI" id="CHEBI:30013"/>
        <dbReference type="ChEBI" id="CHEBI:30616"/>
        <dbReference type="ChEBI" id="CHEBI:61977"/>
        <dbReference type="ChEBI" id="CHEBI:456216"/>
        <dbReference type="EC" id="2.7.11.1"/>
    </reaction>
</comment>
<dbReference type="AlphaFoldDB" id="A0A2I3M306"/>
<evidence type="ECO:0000256" key="11">
    <source>
        <dbReference type="ARBA" id="ARBA00022753"/>
    </source>
</evidence>
<dbReference type="GO" id="GO:0004674">
    <property type="term" value="F:protein serine/threonine kinase activity"/>
    <property type="evidence" value="ECO:0007669"/>
    <property type="project" value="UniProtKB-KW"/>
</dbReference>